<evidence type="ECO:0000313" key="3">
    <source>
        <dbReference type="Proteomes" id="UP000644660"/>
    </source>
</evidence>
<dbReference type="GeneID" id="64858749"/>
<feature type="region of interest" description="Disordered" evidence="1">
    <location>
        <begin position="645"/>
        <end position="686"/>
    </location>
</feature>
<dbReference type="InterPro" id="IPR021861">
    <property type="entry name" value="THO_THOC1"/>
</dbReference>
<keyword evidence="3" id="KW-1185">Reference proteome</keyword>
<evidence type="ECO:0000256" key="1">
    <source>
        <dbReference type="SAM" id="MobiDB-lite"/>
    </source>
</evidence>
<name>A0A8H2VHR9_9SACH</name>
<dbReference type="EMBL" id="CAEFZW010000007">
    <property type="protein sequence ID" value="CAB4255691.1"/>
    <property type="molecule type" value="Genomic_DNA"/>
</dbReference>
<feature type="region of interest" description="Disordered" evidence="1">
    <location>
        <begin position="230"/>
        <end position="251"/>
    </location>
</feature>
<reference evidence="2 3" key="1">
    <citation type="submission" date="2020-05" db="EMBL/GenBank/DDBJ databases">
        <authorList>
            <person name="Casaregola S."/>
            <person name="Devillers H."/>
            <person name="Grondin C."/>
        </authorList>
    </citation>
    <scope>NUCLEOTIDE SEQUENCE [LARGE SCALE GENOMIC DNA]</scope>
    <source>
        <strain evidence="2 3">CLIB 1767</strain>
    </source>
</reference>
<feature type="compositionally biased region" description="Basic and acidic residues" evidence="1">
    <location>
        <begin position="645"/>
        <end position="665"/>
    </location>
</feature>
<dbReference type="OrthoDB" id="4060917at2759"/>
<organism evidence="2 3">
    <name type="scientific">Maudiozyma barnettii</name>
    <dbReference type="NCBI Taxonomy" id="61262"/>
    <lineage>
        <taxon>Eukaryota</taxon>
        <taxon>Fungi</taxon>
        <taxon>Dikarya</taxon>
        <taxon>Ascomycota</taxon>
        <taxon>Saccharomycotina</taxon>
        <taxon>Saccharomycetes</taxon>
        <taxon>Saccharomycetales</taxon>
        <taxon>Saccharomycetaceae</taxon>
        <taxon>Maudiozyma</taxon>
    </lineage>
</organism>
<dbReference type="RefSeq" id="XP_041407535.1">
    <property type="nucleotide sequence ID" value="XM_041551601.1"/>
</dbReference>
<accession>A0A8H2VHR9</accession>
<dbReference type="Pfam" id="PF11957">
    <property type="entry name" value="efThoc1"/>
    <property type="match status" value="1"/>
</dbReference>
<comment type="caution">
    <text evidence="2">The sequence shown here is derived from an EMBL/GenBank/DDBJ whole genome shotgun (WGS) entry which is preliminary data.</text>
</comment>
<dbReference type="AlphaFoldDB" id="A0A8H2VHR9"/>
<dbReference type="Proteomes" id="UP000644660">
    <property type="component" value="Unassembled WGS sequence"/>
</dbReference>
<proteinExistence type="predicted"/>
<protein>
    <submittedName>
        <fullName evidence="2">Similar to Saccharomyces cerevisiae YDR138W HPR1 Subunit of THO/TREX complexes that couple transcription elongation with mitotic recombination and with mRNA metabolism and export</fullName>
    </submittedName>
</protein>
<gene>
    <name evidence="2" type="ORF">KABA2_07S02310</name>
</gene>
<evidence type="ECO:0000313" key="2">
    <source>
        <dbReference type="EMBL" id="CAB4255691.1"/>
    </source>
</evidence>
<sequence>MNALDSTIQECVEYLFPIFADISRNAESILTKPSSLIQYKEIIDLKWQPLQIMNISDSNLDSVTDIILNRIVSDTLMAVDEIDNQEITMTSIEKVQLCATVLDFIYYSRKSRKFPESWKASFFRLFSEVLDILNWPSNIAEFFSYPESRIDWLKSNPTAEEEYNGISSLISYKNPLSEYLRHWNELLSTLEKNTTFNTPAHYKMKFRLEKFISNLLPIYEESNFNRSAQISQRQDSSNPWNKTKNNTRPTTSPEILTEDYLYLYNKLLTNPILFTFNTFQTKRDAERAVGVLLDAILDAEDAFYKQARFQHKNMSIINEKLNQNYQADFTVIPKSQPSYLNDCSTFQSSEEQLWSSIVRFYENNDHIPRPTTLAFATKNPTVLYDQLLKTNNDMYRKQFVLQILFVSQLLEKLIESEEIRKFYKLTKEKEGGKSIIDINKLEESNLRKLASIYTHVCKNRIATFYQTRDATFSNIFKQLLEDNNNYMLAKINNFKYFQNFKVPEQNKIMEIDLNFKKFGFIKLGNKQIDNVWKIRTGLDCIVDQSRNPDDIFKDLKEEYENQNKPNSNGKDEIVHQWQILRSIRSQYLSEFGKYNELSGIGGLFKDKNLSDIESRRIALRSKYTSLANQPHKDLLQKARQYMEERETLKRKREEEADESQNKKVQVEVTDSGSIVDQPKENVETDSINIENKNDIEVQYKVETI</sequence>